<keyword evidence="2" id="KW-0575">Peroxidase</keyword>
<dbReference type="EMBL" id="BAAANT010000056">
    <property type="protein sequence ID" value="GAA2157052.1"/>
    <property type="molecule type" value="Genomic_DNA"/>
</dbReference>
<comment type="caution">
    <text evidence="10">The sequence shown here is derived from an EMBL/GenBank/DDBJ whole genome shotgun (WGS) entry which is preliminary data.</text>
</comment>
<dbReference type="InterPro" id="IPR049509">
    <property type="entry name" value="DyP_N"/>
</dbReference>
<proteinExistence type="inferred from homology"/>
<name>A0ABN3A9W9_9ACTN</name>
<gene>
    <name evidence="10" type="ORF">GCM10009760_58740</name>
</gene>
<evidence type="ECO:0000256" key="3">
    <source>
        <dbReference type="ARBA" id="ARBA00022617"/>
    </source>
</evidence>
<dbReference type="Proteomes" id="UP001422759">
    <property type="component" value="Unassembled WGS sequence"/>
</dbReference>
<comment type="similarity">
    <text evidence="7">Belongs to the DyP-type peroxidase family.</text>
</comment>
<keyword evidence="3" id="KW-0349">Heme</keyword>
<dbReference type="PROSITE" id="PS51404">
    <property type="entry name" value="DYP_PEROXIDASE"/>
    <property type="match status" value="1"/>
</dbReference>
<keyword evidence="5" id="KW-0560">Oxidoreductase</keyword>
<protein>
    <recommendedName>
        <fullName evidence="9">DyP dimeric alpha+beta barrel domain-containing protein</fullName>
    </recommendedName>
</protein>
<dbReference type="InterPro" id="IPR006314">
    <property type="entry name" value="Dyp_peroxidase"/>
</dbReference>
<dbReference type="PANTHER" id="PTHR30521:SF4">
    <property type="entry name" value="DEFERROCHELATASE"/>
    <property type="match status" value="1"/>
</dbReference>
<evidence type="ECO:0000256" key="8">
    <source>
        <dbReference type="SAM" id="MobiDB-lite"/>
    </source>
</evidence>
<feature type="region of interest" description="Disordered" evidence="8">
    <location>
        <begin position="1"/>
        <end position="22"/>
    </location>
</feature>
<dbReference type="InterPro" id="IPR011008">
    <property type="entry name" value="Dimeric_a/b-barrel"/>
</dbReference>
<feature type="compositionally biased region" description="Basic and acidic residues" evidence="8">
    <location>
        <begin position="373"/>
        <end position="393"/>
    </location>
</feature>
<evidence type="ECO:0000256" key="2">
    <source>
        <dbReference type="ARBA" id="ARBA00022559"/>
    </source>
</evidence>
<evidence type="ECO:0000313" key="11">
    <source>
        <dbReference type="Proteomes" id="UP001422759"/>
    </source>
</evidence>
<feature type="region of interest" description="Disordered" evidence="8">
    <location>
        <begin position="206"/>
        <end position="231"/>
    </location>
</feature>
<dbReference type="SUPFAM" id="SSF54909">
    <property type="entry name" value="Dimeric alpha+beta barrel"/>
    <property type="match status" value="1"/>
</dbReference>
<evidence type="ECO:0000256" key="4">
    <source>
        <dbReference type="ARBA" id="ARBA00022723"/>
    </source>
</evidence>
<evidence type="ECO:0000259" key="9">
    <source>
        <dbReference type="Pfam" id="PF21105"/>
    </source>
</evidence>
<evidence type="ECO:0000256" key="5">
    <source>
        <dbReference type="ARBA" id="ARBA00023002"/>
    </source>
</evidence>
<organism evidence="10 11">
    <name type="scientific">Kitasatospora kazusensis</name>
    <dbReference type="NCBI Taxonomy" id="407974"/>
    <lineage>
        <taxon>Bacteria</taxon>
        <taxon>Bacillati</taxon>
        <taxon>Actinomycetota</taxon>
        <taxon>Actinomycetes</taxon>
        <taxon>Kitasatosporales</taxon>
        <taxon>Streptomycetaceae</taxon>
        <taxon>Kitasatospora</taxon>
    </lineage>
</organism>
<dbReference type="NCBIfam" id="TIGR01413">
    <property type="entry name" value="Dyp_perox_fam"/>
    <property type="match status" value="1"/>
</dbReference>
<evidence type="ECO:0000256" key="7">
    <source>
        <dbReference type="ARBA" id="ARBA00025737"/>
    </source>
</evidence>
<keyword evidence="4" id="KW-0479">Metal-binding</keyword>
<evidence type="ECO:0000313" key="10">
    <source>
        <dbReference type="EMBL" id="GAA2157052.1"/>
    </source>
</evidence>
<accession>A0ABN3A9W9</accession>
<keyword evidence="11" id="KW-1185">Reference proteome</keyword>
<evidence type="ECO:0000256" key="6">
    <source>
        <dbReference type="ARBA" id="ARBA00023004"/>
    </source>
</evidence>
<feature type="region of interest" description="Disordered" evidence="8">
    <location>
        <begin position="369"/>
        <end position="393"/>
    </location>
</feature>
<comment type="cofactor">
    <cofactor evidence="1">
        <name>heme b</name>
        <dbReference type="ChEBI" id="CHEBI:60344"/>
    </cofactor>
</comment>
<dbReference type="RefSeq" id="WP_344469130.1">
    <property type="nucleotide sequence ID" value="NZ_BAAANT010000056.1"/>
</dbReference>
<feature type="domain" description="DyP dimeric alpha+beta barrel" evidence="9">
    <location>
        <begin position="27"/>
        <end position="200"/>
    </location>
</feature>
<evidence type="ECO:0000256" key="1">
    <source>
        <dbReference type="ARBA" id="ARBA00001970"/>
    </source>
</evidence>
<dbReference type="Pfam" id="PF21105">
    <property type="entry name" value="DyP_N"/>
    <property type="match status" value="1"/>
</dbReference>
<sequence>MTTEVPPGVLPPASPPATDLPLRESDEIQGDVLAGFKKDQMVLLFLKFEDGVKARGWLQRLTPRIATTRQVATFNKAFSEARQRSGGDPTGLKATWLGISLTYQGLATLTGKPPYPPAAADTAMGAFQQGPVARAAILGDVDGSPSSPSKWIFGNNKSEEFIHAVLTVAADTAEDLQAAVIEQREAAAQFKVSVVFQQNGSTLPGTRRGKEHFGFKDGVSEPGVRGFDEPDPLRPEWVKGHPGTRLIPAGEFVCGHPQVDRSDMGGPTELPAWTFNGSFQVVRRLAQDVPGFWAQVARQLEVLKKSKAVDDDATVEWLAARLVGRWRSGTPVAKCPNADTPFNTVASNDNDISFGNDLEGRITPLFSHLRKTNPRDGLQEKPGDKPFPEDPVMDRRRIMRRGSPYGHAFDPAAEGPGGPDSPRGLLFVSYQTDLVTQFEFIQQSWIDNSKFPPNRKNPPGPDAMVGIAGTVNWNQDGDAVPLSFQQFVKTEGTVYAFAPSISTLRALGEGRLPDKGRPEIGQPVDTFLPVPDLQRKDGKSWYWAYRTVGGKQVYRAISIADGHEHTDRLEKEDRAVSEWDSLAGVSSVDLFLPYPDMQLKDGKSWFWVFHSVDGKQVYRVVTIAEGGDRADVLERADGPLSRWQSLNGVSKLDCVLPAPDLQRKDGKSWYWAFHTVDGKQVYRGISIADGQRHNDLLERPDALISEWDCFAGISRITTILPVPDMQRVNGVSTYWVFHQDKYRIISIADGSAHEDRIVVPDRPVTLWKSLSQE</sequence>
<dbReference type="PANTHER" id="PTHR30521">
    <property type="entry name" value="DEFERROCHELATASE/PEROXIDASE"/>
    <property type="match status" value="1"/>
</dbReference>
<keyword evidence="6" id="KW-0408">Iron</keyword>
<reference evidence="10 11" key="1">
    <citation type="journal article" date="2019" name="Int. J. Syst. Evol. Microbiol.">
        <title>The Global Catalogue of Microorganisms (GCM) 10K type strain sequencing project: providing services to taxonomists for standard genome sequencing and annotation.</title>
        <authorList>
            <consortium name="The Broad Institute Genomics Platform"/>
            <consortium name="The Broad Institute Genome Sequencing Center for Infectious Disease"/>
            <person name="Wu L."/>
            <person name="Ma J."/>
        </authorList>
    </citation>
    <scope>NUCLEOTIDE SEQUENCE [LARGE SCALE GENOMIC DNA]</scope>
    <source>
        <strain evidence="10 11">JCM 14560</strain>
    </source>
</reference>